<evidence type="ECO:0000313" key="6">
    <source>
        <dbReference type="Proteomes" id="UP001649230"/>
    </source>
</evidence>
<name>A0ABY3SL21_9BACL</name>
<keyword evidence="2 5" id="KW-0808">Transferase</keyword>
<dbReference type="Pfam" id="PF22624">
    <property type="entry name" value="AASDHPPT_N"/>
    <property type="match status" value="1"/>
</dbReference>
<dbReference type="InterPro" id="IPR055066">
    <property type="entry name" value="AASDHPPT_N"/>
</dbReference>
<accession>A0ABY3SL21</accession>
<evidence type="ECO:0000259" key="4">
    <source>
        <dbReference type="Pfam" id="PF22624"/>
    </source>
</evidence>
<organism evidence="5 6">
    <name type="scientific">Paenibacillus hexagrammi</name>
    <dbReference type="NCBI Taxonomy" id="2908839"/>
    <lineage>
        <taxon>Bacteria</taxon>
        <taxon>Bacillati</taxon>
        <taxon>Bacillota</taxon>
        <taxon>Bacilli</taxon>
        <taxon>Bacillales</taxon>
        <taxon>Paenibacillaceae</taxon>
        <taxon>Paenibacillus</taxon>
    </lineage>
</organism>
<dbReference type="InterPro" id="IPR008278">
    <property type="entry name" value="4-PPantetheinyl_Trfase_dom"/>
</dbReference>
<keyword evidence="6" id="KW-1185">Reference proteome</keyword>
<evidence type="ECO:0000256" key="2">
    <source>
        <dbReference type="ARBA" id="ARBA00022679"/>
    </source>
</evidence>
<proteinExistence type="inferred from homology"/>
<dbReference type="InterPro" id="IPR050559">
    <property type="entry name" value="P-Pant_transferase_sf"/>
</dbReference>
<dbReference type="RefSeq" id="WP_235121327.1">
    <property type="nucleotide sequence ID" value="NZ_CP090978.1"/>
</dbReference>
<sequence length="228" mass="26566">MTTRITVLKLPVSLDPQYLEMLLQKASAEKLNKIKKFHKTPDSYRSLLGDLLVRAIVSTEYNLPNEQIHFGYHPYGKPYLLYQPHFSFNLSHSGDWIALIWNTTGSVIGVDVEQIGTAHINIAKQFFCRDEYMDLLNKDGIEQTEYFFKLWTLKESYMKARGMGLSIPMNSFSFKHSKENFWFSPQADDYYFYSCHLDAMHLLAACTQEDDLSRQIVEVPLAFIHCLW</sequence>
<feature type="domain" description="4'-phosphopantetheinyl transferase N-terminal" evidence="4">
    <location>
        <begin position="20"/>
        <end position="100"/>
    </location>
</feature>
<dbReference type="PANTHER" id="PTHR12215">
    <property type="entry name" value="PHOSPHOPANTETHEINE TRANSFERASE"/>
    <property type="match status" value="1"/>
</dbReference>
<feature type="domain" description="4'-phosphopantetheinyl transferase" evidence="3">
    <location>
        <begin position="108"/>
        <end position="180"/>
    </location>
</feature>
<dbReference type="GO" id="GO:0016740">
    <property type="term" value="F:transferase activity"/>
    <property type="evidence" value="ECO:0007669"/>
    <property type="project" value="UniProtKB-KW"/>
</dbReference>
<reference evidence="5 6" key="1">
    <citation type="journal article" date="2024" name="Int. J. Syst. Evol. Microbiol.">
        <title>Paenibacillus hexagrammi sp. nov., a novel bacterium isolated from the gut content of Hexagrammos agrammus.</title>
        <authorList>
            <person name="Jung H.K."/>
            <person name="Kim D.G."/>
            <person name="Zin H."/>
            <person name="Park J."/>
            <person name="Jung H."/>
            <person name="Kim Y.O."/>
            <person name="Kong H.J."/>
            <person name="Kim J.W."/>
            <person name="Kim Y.S."/>
        </authorList>
    </citation>
    <scope>NUCLEOTIDE SEQUENCE [LARGE SCALE GENOMIC DNA]</scope>
    <source>
        <strain evidence="5 6">YPD9-1</strain>
    </source>
</reference>
<dbReference type="Gene3D" id="3.90.470.20">
    <property type="entry name" value="4'-phosphopantetheinyl transferase domain"/>
    <property type="match status" value="2"/>
</dbReference>
<dbReference type="InterPro" id="IPR037143">
    <property type="entry name" value="4-PPantetheinyl_Trfase_dom_sf"/>
</dbReference>
<dbReference type="EMBL" id="CP090978">
    <property type="protein sequence ID" value="UJF34754.1"/>
    <property type="molecule type" value="Genomic_DNA"/>
</dbReference>
<evidence type="ECO:0000313" key="5">
    <source>
        <dbReference type="EMBL" id="UJF34754.1"/>
    </source>
</evidence>
<evidence type="ECO:0000259" key="3">
    <source>
        <dbReference type="Pfam" id="PF01648"/>
    </source>
</evidence>
<protein>
    <submittedName>
        <fullName evidence="5">4'-phosphopantetheinyl transferase superfamily protein</fullName>
    </submittedName>
</protein>
<gene>
    <name evidence="5" type="ORF">L0M14_06220</name>
</gene>
<dbReference type="Proteomes" id="UP001649230">
    <property type="component" value="Chromosome"/>
</dbReference>
<evidence type="ECO:0000256" key="1">
    <source>
        <dbReference type="ARBA" id="ARBA00010990"/>
    </source>
</evidence>
<dbReference type="SUPFAM" id="SSF56214">
    <property type="entry name" value="4'-phosphopantetheinyl transferase"/>
    <property type="match status" value="2"/>
</dbReference>
<dbReference type="Pfam" id="PF01648">
    <property type="entry name" value="ACPS"/>
    <property type="match status" value="1"/>
</dbReference>
<comment type="similarity">
    <text evidence="1">Belongs to the P-Pant transferase superfamily. Gsp/Sfp/HetI/AcpT family.</text>
</comment>
<dbReference type="PANTHER" id="PTHR12215:SF10">
    <property type="entry name" value="L-AMINOADIPATE-SEMIALDEHYDE DEHYDROGENASE-PHOSPHOPANTETHEINYL TRANSFERASE"/>
    <property type="match status" value="1"/>
</dbReference>